<dbReference type="SUPFAM" id="SSF51658">
    <property type="entry name" value="Xylose isomerase-like"/>
    <property type="match status" value="1"/>
</dbReference>
<name>A0ABT8LEK2_9BACT</name>
<protein>
    <submittedName>
        <fullName evidence="2">Sugar phosphate isomerase/epimerase</fullName>
    </submittedName>
</protein>
<accession>A0ABT8LEK2</accession>
<dbReference type="EMBL" id="JAUJEB010000006">
    <property type="protein sequence ID" value="MDN5215195.1"/>
    <property type="molecule type" value="Genomic_DNA"/>
</dbReference>
<keyword evidence="3" id="KW-1185">Reference proteome</keyword>
<comment type="caution">
    <text evidence="2">The sequence shown here is derived from an EMBL/GenBank/DDBJ whole genome shotgun (WGS) entry which is preliminary data.</text>
</comment>
<evidence type="ECO:0000313" key="3">
    <source>
        <dbReference type="Proteomes" id="UP001172083"/>
    </source>
</evidence>
<dbReference type="RefSeq" id="WP_346760534.1">
    <property type="nucleotide sequence ID" value="NZ_JAUJEB010000006.1"/>
</dbReference>
<evidence type="ECO:0000259" key="1">
    <source>
        <dbReference type="Pfam" id="PF01261"/>
    </source>
</evidence>
<organism evidence="2 3">
    <name type="scientific">Agaribacillus aureus</name>
    <dbReference type="NCBI Taxonomy" id="3051825"/>
    <lineage>
        <taxon>Bacteria</taxon>
        <taxon>Pseudomonadati</taxon>
        <taxon>Bacteroidota</taxon>
        <taxon>Cytophagia</taxon>
        <taxon>Cytophagales</taxon>
        <taxon>Splendidivirgaceae</taxon>
        <taxon>Agaribacillus</taxon>
    </lineage>
</organism>
<dbReference type="GO" id="GO:0016853">
    <property type="term" value="F:isomerase activity"/>
    <property type="evidence" value="ECO:0007669"/>
    <property type="project" value="UniProtKB-KW"/>
</dbReference>
<dbReference type="Gene3D" id="3.20.20.150">
    <property type="entry name" value="Divalent-metal-dependent TIM barrel enzymes"/>
    <property type="match status" value="1"/>
</dbReference>
<reference evidence="2" key="1">
    <citation type="submission" date="2023-06" db="EMBL/GenBank/DDBJ databases">
        <title>Genomic of Agaribacillus aureum.</title>
        <authorList>
            <person name="Wang G."/>
        </authorList>
    </citation>
    <scope>NUCLEOTIDE SEQUENCE</scope>
    <source>
        <strain evidence="2">BMA12</strain>
    </source>
</reference>
<gene>
    <name evidence="2" type="ORF">QQ020_24155</name>
</gene>
<dbReference type="Proteomes" id="UP001172083">
    <property type="component" value="Unassembled WGS sequence"/>
</dbReference>
<dbReference type="Pfam" id="PF01261">
    <property type="entry name" value="AP_endonuc_2"/>
    <property type="match status" value="1"/>
</dbReference>
<proteinExistence type="predicted"/>
<sequence>MKQSIITAFLSKTQDRFSEYQEPIGLRERLEIVKRIDGVTGVEIVYPYETEEASQTKALMQEMGLEFAAVNANIKKETKWVPGALSRPKENLRKEAVQLIKDAKDYAIAVGAPLVTCCPLSDGFDNLFQVDYQKAWKYMIDAVAEATDYKPEMPLFIEYKINETRVNCHLDTCAKTIVFLKEVQNPATGITIDFGHSLLAKENPAQVLALCEQSNVDYYLHTNDNDWNFDWDLIGASRNFLHTVEFFFYAKEFGYDRFFTADASPRIFDMVVFFREHAEMNRAIWNIVEKLDRKKYRQLMHEEKHMDLMELVRKEIYRL</sequence>
<dbReference type="InterPro" id="IPR013022">
    <property type="entry name" value="Xyl_isomerase-like_TIM-brl"/>
</dbReference>
<dbReference type="InterPro" id="IPR036237">
    <property type="entry name" value="Xyl_isomerase-like_sf"/>
</dbReference>
<feature type="domain" description="Xylose isomerase-like TIM barrel" evidence="1">
    <location>
        <begin position="33"/>
        <end position="260"/>
    </location>
</feature>
<keyword evidence="2" id="KW-0413">Isomerase</keyword>
<evidence type="ECO:0000313" key="2">
    <source>
        <dbReference type="EMBL" id="MDN5215195.1"/>
    </source>
</evidence>